<name>A0AA35NY03_9SAUR</name>
<dbReference type="EMBL" id="OX395127">
    <property type="protein sequence ID" value="CAI5768461.1"/>
    <property type="molecule type" value="Genomic_DNA"/>
</dbReference>
<sequence>MCCSWEVRPLAFTSSARGQMDCRRTSDLLCAPFPRALQGYSQTRKRRASVGLKQIQRSGAGCARKEVSFLLSGNFAESSIKSPFDRSDLQHH</sequence>
<evidence type="ECO:0000313" key="2">
    <source>
        <dbReference type="Proteomes" id="UP001178461"/>
    </source>
</evidence>
<dbReference type="Proteomes" id="UP001178461">
    <property type="component" value="Chromosome 2"/>
</dbReference>
<proteinExistence type="predicted"/>
<dbReference type="AlphaFoldDB" id="A0AA35NY03"/>
<gene>
    <name evidence="1" type="ORF">PODLI_1B006022</name>
</gene>
<reference evidence="1" key="1">
    <citation type="submission" date="2022-12" db="EMBL/GenBank/DDBJ databases">
        <authorList>
            <person name="Alioto T."/>
            <person name="Alioto T."/>
            <person name="Gomez Garrido J."/>
        </authorList>
    </citation>
    <scope>NUCLEOTIDE SEQUENCE</scope>
</reference>
<organism evidence="1 2">
    <name type="scientific">Podarcis lilfordi</name>
    <name type="common">Lilford's wall lizard</name>
    <dbReference type="NCBI Taxonomy" id="74358"/>
    <lineage>
        <taxon>Eukaryota</taxon>
        <taxon>Metazoa</taxon>
        <taxon>Chordata</taxon>
        <taxon>Craniata</taxon>
        <taxon>Vertebrata</taxon>
        <taxon>Euteleostomi</taxon>
        <taxon>Lepidosauria</taxon>
        <taxon>Squamata</taxon>
        <taxon>Bifurcata</taxon>
        <taxon>Unidentata</taxon>
        <taxon>Episquamata</taxon>
        <taxon>Laterata</taxon>
        <taxon>Lacertibaenia</taxon>
        <taxon>Lacertidae</taxon>
        <taxon>Podarcis</taxon>
    </lineage>
</organism>
<evidence type="ECO:0000313" key="1">
    <source>
        <dbReference type="EMBL" id="CAI5768461.1"/>
    </source>
</evidence>
<accession>A0AA35NY03</accession>
<keyword evidence="2" id="KW-1185">Reference proteome</keyword>
<protein>
    <submittedName>
        <fullName evidence="1">Uncharacterized protein</fullName>
    </submittedName>
</protein>